<feature type="transmembrane region" description="Helical" evidence="1">
    <location>
        <begin position="12"/>
        <end position="32"/>
    </location>
</feature>
<gene>
    <name evidence="2" type="ORF">DM02DRAFT_141177</name>
</gene>
<keyword evidence="3" id="KW-1185">Reference proteome</keyword>
<keyword evidence="1" id="KW-1133">Transmembrane helix</keyword>
<accession>A0A2V1DCB1</accession>
<evidence type="ECO:0000313" key="3">
    <source>
        <dbReference type="Proteomes" id="UP000244855"/>
    </source>
</evidence>
<keyword evidence="1" id="KW-0812">Transmembrane</keyword>
<proteinExistence type="predicted"/>
<organism evidence="2 3">
    <name type="scientific">Periconia macrospinosa</name>
    <dbReference type="NCBI Taxonomy" id="97972"/>
    <lineage>
        <taxon>Eukaryota</taxon>
        <taxon>Fungi</taxon>
        <taxon>Dikarya</taxon>
        <taxon>Ascomycota</taxon>
        <taxon>Pezizomycotina</taxon>
        <taxon>Dothideomycetes</taxon>
        <taxon>Pleosporomycetidae</taxon>
        <taxon>Pleosporales</taxon>
        <taxon>Massarineae</taxon>
        <taxon>Periconiaceae</taxon>
        <taxon>Periconia</taxon>
    </lineage>
</organism>
<keyword evidence="1" id="KW-0472">Membrane</keyword>
<dbReference type="EMBL" id="KZ805486">
    <property type="protein sequence ID" value="PVH95732.1"/>
    <property type="molecule type" value="Genomic_DNA"/>
</dbReference>
<dbReference type="AlphaFoldDB" id="A0A2V1DCB1"/>
<sequence>MVPRGSGSWLVLFCYGTAIIFFFIIISGFIVMTDGPCYALTTCRRSPLGKGETSLLGNSESTHCSALLFHC</sequence>
<dbReference type="Proteomes" id="UP000244855">
    <property type="component" value="Unassembled WGS sequence"/>
</dbReference>
<reference evidence="2 3" key="1">
    <citation type="journal article" date="2018" name="Sci. Rep.">
        <title>Comparative genomics provides insights into the lifestyle and reveals functional heterogeneity of dark septate endophytic fungi.</title>
        <authorList>
            <person name="Knapp D.G."/>
            <person name="Nemeth J.B."/>
            <person name="Barry K."/>
            <person name="Hainaut M."/>
            <person name="Henrissat B."/>
            <person name="Johnson J."/>
            <person name="Kuo A."/>
            <person name="Lim J.H.P."/>
            <person name="Lipzen A."/>
            <person name="Nolan M."/>
            <person name="Ohm R.A."/>
            <person name="Tamas L."/>
            <person name="Grigoriev I.V."/>
            <person name="Spatafora J.W."/>
            <person name="Nagy L.G."/>
            <person name="Kovacs G.M."/>
        </authorList>
    </citation>
    <scope>NUCLEOTIDE SEQUENCE [LARGE SCALE GENOMIC DNA]</scope>
    <source>
        <strain evidence="2 3">DSE2036</strain>
    </source>
</reference>
<name>A0A2V1DCB1_9PLEO</name>
<protein>
    <submittedName>
        <fullName evidence="2">Uncharacterized protein</fullName>
    </submittedName>
</protein>
<evidence type="ECO:0000256" key="1">
    <source>
        <dbReference type="SAM" id="Phobius"/>
    </source>
</evidence>
<evidence type="ECO:0000313" key="2">
    <source>
        <dbReference type="EMBL" id="PVH95732.1"/>
    </source>
</evidence>